<evidence type="ECO:0000313" key="4">
    <source>
        <dbReference type="EMBL" id="KAL0476545.1"/>
    </source>
</evidence>
<proteinExistence type="predicted"/>
<comment type="cofactor">
    <cofactor evidence="1">
        <name>a divalent metal cation</name>
        <dbReference type="ChEBI" id="CHEBI:60240"/>
    </cofactor>
</comment>
<reference evidence="4 5" key="1">
    <citation type="submission" date="2024-03" db="EMBL/GenBank/DDBJ databases">
        <title>The Acrasis kona genome and developmental transcriptomes reveal deep origins of eukaryotic multicellular pathways.</title>
        <authorList>
            <person name="Sheikh S."/>
            <person name="Fu C.-J."/>
            <person name="Brown M.W."/>
            <person name="Baldauf S.L."/>
        </authorList>
    </citation>
    <scope>NUCLEOTIDE SEQUENCE [LARGE SCALE GENOMIC DNA]</scope>
    <source>
        <strain evidence="4 5">ATCC MYA-3509</strain>
    </source>
</reference>
<gene>
    <name evidence="4" type="ORF">AKO1_006489</name>
</gene>
<keyword evidence="2" id="KW-0479">Metal-binding</keyword>
<dbReference type="GO" id="GO:0046872">
    <property type="term" value="F:metal ion binding"/>
    <property type="evidence" value="ECO:0007669"/>
    <property type="project" value="UniProtKB-KW"/>
</dbReference>
<evidence type="ECO:0000313" key="5">
    <source>
        <dbReference type="Proteomes" id="UP001431209"/>
    </source>
</evidence>
<dbReference type="EMBL" id="JAOPGA020000057">
    <property type="protein sequence ID" value="KAL0476545.1"/>
    <property type="molecule type" value="Genomic_DNA"/>
</dbReference>
<name>A0AAW2YHW3_9EUKA</name>
<dbReference type="Proteomes" id="UP001431209">
    <property type="component" value="Unassembled WGS sequence"/>
</dbReference>
<organism evidence="4 5">
    <name type="scientific">Acrasis kona</name>
    <dbReference type="NCBI Taxonomy" id="1008807"/>
    <lineage>
        <taxon>Eukaryota</taxon>
        <taxon>Discoba</taxon>
        <taxon>Heterolobosea</taxon>
        <taxon>Tetramitia</taxon>
        <taxon>Eutetramitia</taxon>
        <taxon>Acrasidae</taxon>
        <taxon>Acrasis</taxon>
    </lineage>
</organism>
<keyword evidence="5" id="KW-1185">Reference proteome</keyword>
<accession>A0AAW2YHW3</accession>
<feature type="domain" description="DDE Tnp4" evidence="3">
    <location>
        <begin position="157"/>
        <end position="249"/>
    </location>
</feature>
<dbReference type="AlphaFoldDB" id="A0AAW2YHW3"/>
<evidence type="ECO:0000259" key="3">
    <source>
        <dbReference type="Pfam" id="PF13359"/>
    </source>
</evidence>
<evidence type="ECO:0000256" key="2">
    <source>
        <dbReference type="ARBA" id="ARBA00022723"/>
    </source>
</evidence>
<sequence>MARINKNKGFFGKKLYLQAKYTNIGKGRGTIKSNFRNVFKMVDVYKMYMSTSFDYFKLFVQLTKEEFQIVIKGVEHRKEWLLEQTKNKGMTFENRILLTMRWIVCYEMYKTLAERYQVSSSYISVIISETMPILVEYFVMHIPHVCTFNATPTYICKPIADQHLWYRRDKKGHFTSTHILMDFDKYITAMSVNYIGHNVDSTCARNNTAFEEIVGNNLVLGDPGYQNVDYIVAGLEKHERNLNLNQPSFNCYGFQKA</sequence>
<protein>
    <submittedName>
        <fullName evidence="4">Dome</fullName>
    </submittedName>
</protein>
<comment type="caution">
    <text evidence="4">The sequence shown here is derived from an EMBL/GenBank/DDBJ whole genome shotgun (WGS) entry which is preliminary data.</text>
</comment>
<evidence type="ECO:0000256" key="1">
    <source>
        <dbReference type="ARBA" id="ARBA00001968"/>
    </source>
</evidence>
<dbReference type="Pfam" id="PF13359">
    <property type="entry name" value="DDE_Tnp_4"/>
    <property type="match status" value="1"/>
</dbReference>
<feature type="non-terminal residue" evidence="4">
    <location>
        <position position="257"/>
    </location>
</feature>
<dbReference type="InterPro" id="IPR027806">
    <property type="entry name" value="HARBI1_dom"/>
</dbReference>